<dbReference type="SMART" id="SM00091">
    <property type="entry name" value="PAS"/>
    <property type="match status" value="1"/>
</dbReference>
<dbReference type="SMART" id="SM00448">
    <property type="entry name" value="REC"/>
    <property type="match status" value="1"/>
</dbReference>
<dbReference type="AlphaFoldDB" id="A0A2T4IJA0"/>
<dbReference type="Pfam" id="PF02518">
    <property type="entry name" value="HATPase_c"/>
    <property type="match status" value="1"/>
</dbReference>
<evidence type="ECO:0000256" key="1">
    <source>
        <dbReference type="ARBA" id="ARBA00000085"/>
    </source>
</evidence>
<dbReference type="PANTHER" id="PTHR43065:SF42">
    <property type="entry name" value="TWO-COMPONENT SENSOR PPRA"/>
    <property type="match status" value="1"/>
</dbReference>
<evidence type="ECO:0000259" key="8">
    <source>
        <dbReference type="PROSITE" id="PS50113"/>
    </source>
</evidence>
<dbReference type="InterPro" id="IPR003661">
    <property type="entry name" value="HisK_dim/P_dom"/>
</dbReference>
<dbReference type="PROSITE" id="PS50112">
    <property type="entry name" value="PAS"/>
    <property type="match status" value="1"/>
</dbReference>
<comment type="catalytic activity">
    <reaction evidence="1">
        <text>ATP + protein L-histidine = ADP + protein N-phospho-L-histidine.</text>
        <dbReference type="EC" id="2.7.13.3"/>
    </reaction>
</comment>
<dbReference type="Gene3D" id="3.40.50.2300">
    <property type="match status" value="1"/>
</dbReference>
<gene>
    <name evidence="9" type="ORF">C8261_03630</name>
</gene>
<feature type="domain" description="Histidine kinase" evidence="5">
    <location>
        <begin position="308"/>
        <end position="530"/>
    </location>
</feature>
<dbReference type="SUPFAM" id="SSF55785">
    <property type="entry name" value="PYP-like sensor domain (PAS domain)"/>
    <property type="match status" value="2"/>
</dbReference>
<dbReference type="PANTHER" id="PTHR43065">
    <property type="entry name" value="SENSOR HISTIDINE KINASE"/>
    <property type="match status" value="1"/>
</dbReference>
<dbReference type="EC" id="2.7.13.3" evidence="2"/>
<dbReference type="PRINTS" id="PR00344">
    <property type="entry name" value="BCTRLSENSOR"/>
</dbReference>
<dbReference type="Gene3D" id="3.30.565.10">
    <property type="entry name" value="Histidine kinase-like ATPase, C-terminal domain"/>
    <property type="match status" value="1"/>
</dbReference>
<feature type="domain" description="PAS" evidence="7">
    <location>
        <begin position="171"/>
        <end position="241"/>
    </location>
</feature>
<dbReference type="EMBL" id="PZKC01000002">
    <property type="protein sequence ID" value="PTD97849.1"/>
    <property type="molecule type" value="Genomic_DNA"/>
</dbReference>
<keyword evidence="3 4" id="KW-0597">Phosphoprotein</keyword>
<dbReference type="SUPFAM" id="SSF55874">
    <property type="entry name" value="ATPase domain of HSP90 chaperone/DNA topoisomerase II/histidine kinase"/>
    <property type="match status" value="1"/>
</dbReference>
<keyword evidence="10" id="KW-1185">Reference proteome</keyword>
<dbReference type="OrthoDB" id="9177042at2"/>
<dbReference type="PROSITE" id="PS50109">
    <property type="entry name" value="HIS_KIN"/>
    <property type="match status" value="1"/>
</dbReference>
<dbReference type="InterPro" id="IPR001610">
    <property type="entry name" value="PAC"/>
</dbReference>
<keyword evidence="9" id="KW-0418">Kinase</keyword>
<feature type="domain" description="PAC" evidence="8">
    <location>
        <begin position="243"/>
        <end position="295"/>
    </location>
</feature>
<dbReference type="CDD" id="cd00082">
    <property type="entry name" value="HisKA"/>
    <property type="match status" value="1"/>
</dbReference>
<comment type="caution">
    <text evidence="9">The sequence shown here is derived from an EMBL/GenBank/DDBJ whole genome shotgun (WGS) entry which is preliminary data.</text>
</comment>
<dbReference type="Pfam" id="PF00072">
    <property type="entry name" value="Response_reg"/>
    <property type="match status" value="1"/>
</dbReference>
<evidence type="ECO:0000256" key="3">
    <source>
        <dbReference type="ARBA" id="ARBA00022553"/>
    </source>
</evidence>
<evidence type="ECO:0000313" key="9">
    <source>
        <dbReference type="EMBL" id="PTD97849.1"/>
    </source>
</evidence>
<dbReference type="InterPro" id="IPR005467">
    <property type="entry name" value="His_kinase_dom"/>
</dbReference>
<dbReference type="InterPro" id="IPR013656">
    <property type="entry name" value="PAS_4"/>
</dbReference>
<evidence type="ECO:0000259" key="5">
    <source>
        <dbReference type="PROSITE" id="PS50109"/>
    </source>
</evidence>
<dbReference type="Pfam" id="PF08448">
    <property type="entry name" value="PAS_4"/>
    <property type="match status" value="1"/>
</dbReference>
<dbReference type="Gene3D" id="3.30.450.20">
    <property type="entry name" value="PAS domain"/>
    <property type="match status" value="2"/>
</dbReference>
<feature type="domain" description="Response regulatory" evidence="6">
    <location>
        <begin position="554"/>
        <end position="668"/>
    </location>
</feature>
<dbReference type="InterPro" id="IPR001789">
    <property type="entry name" value="Sig_transdc_resp-reg_receiver"/>
</dbReference>
<dbReference type="SMART" id="SM00388">
    <property type="entry name" value="HisKA"/>
    <property type="match status" value="1"/>
</dbReference>
<feature type="modified residue" description="4-aspartylphosphate" evidence="4">
    <location>
        <position position="604"/>
    </location>
</feature>
<dbReference type="InterPro" id="IPR004358">
    <property type="entry name" value="Sig_transdc_His_kin-like_C"/>
</dbReference>
<sequence length="679" mass="73502">MVGAALDLFDQGVTVFDAGLRLVAWNRRFVELLEFPAALLQTGTPYEDFVRFNVARGEYSHDGECAGDRPEAVVAARMAAARRFEPHLTRWVRPNGRVLELRGQPMPDNAGFVTFYADITAQQHRQDEIARDKATLEAHIQRRTAQLTAANAELTAAIEKNREITVALRYSEGRLRQITDTIPAHIAYFDKAWAYRYANRRYAQWFGWTPESIVDQSIPTVIGARLFDQVAEPVRRALGGEEVSYEYTLTAADGSERHARSTLVPDFSPAGQVLGCFVHAVDITEQRRTQSALAQAQKMEAIGQLTGGLAHDFNNMLTVVSGNLTELRESRRGDPIIAEYVEPALQAASRGAALIRRLLAFARQQPLSPRPVEVNELVLGLTSLLRRSLPENITIHTCHGEPAPLALVDPHQLESALLNLALNARDAMPNGGELRIDAGIEALTGTAAGDLELPPGDYVQISVSDNGEGMDGSTLARVFEPFFTTKKASGGTGLGMAMVYGFVKQSGGGVRIRSRQAVGTTVALLLPCAEPGDGAAGEYCPAAGDPAGWLRGRVVLLVEDDPDVRRVVRKQLAGLDCAVLEAESGEEAADLLESVPAISLVVSDVVMHGSMDGHALARFARGYRPELPVILMSGYTDAAGSINDDLALPILAKPFTREALYAAVSRIAPFMPGGRDHGD</sequence>
<dbReference type="Gene3D" id="1.10.287.130">
    <property type="match status" value="1"/>
</dbReference>
<dbReference type="NCBIfam" id="TIGR00229">
    <property type="entry name" value="sensory_box"/>
    <property type="match status" value="1"/>
</dbReference>
<evidence type="ECO:0000256" key="2">
    <source>
        <dbReference type="ARBA" id="ARBA00012438"/>
    </source>
</evidence>
<dbReference type="Pfam" id="PF12860">
    <property type="entry name" value="PAS_7"/>
    <property type="match status" value="1"/>
</dbReference>
<keyword evidence="9" id="KW-0808">Transferase</keyword>
<dbReference type="PROSITE" id="PS50110">
    <property type="entry name" value="RESPONSE_REGULATORY"/>
    <property type="match status" value="1"/>
</dbReference>
<dbReference type="InterPro" id="IPR003594">
    <property type="entry name" value="HATPase_dom"/>
</dbReference>
<dbReference type="SUPFAM" id="SSF52172">
    <property type="entry name" value="CheY-like"/>
    <property type="match status" value="1"/>
</dbReference>
<dbReference type="SMART" id="SM00086">
    <property type="entry name" value="PAC"/>
    <property type="match status" value="1"/>
</dbReference>
<dbReference type="SMART" id="SM00387">
    <property type="entry name" value="HATPase_c"/>
    <property type="match status" value="1"/>
</dbReference>
<dbReference type="InterPro" id="IPR000014">
    <property type="entry name" value="PAS"/>
</dbReference>
<dbReference type="InterPro" id="IPR035965">
    <property type="entry name" value="PAS-like_dom_sf"/>
</dbReference>
<proteinExistence type="predicted"/>
<evidence type="ECO:0000313" key="10">
    <source>
        <dbReference type="Proteomes" id="UP000241193"/>
    </source>
</evidence>
<dbReference type="SUPFAM" id="SSF47384">
    <property type="entry name" value="Homodimeric domain of signal transducing histidine kinase"/>
    <property type="match status" value="1"/>
</dbReference>
<name>A0A2T4IJA0_9RHOO</name>
<organism evidence="9 10">
    <name type="scientific">Pseudothauera lacus</name>
    <dbReference type="NCBI Taxonomy" id="2136175"/>
    <lineage>
        <taxon>Bacteria</taxon>
        <taxon>Pseudomonadati</taxon>
        <taxon>Pseudomonadota</taxon>
        <taxon>Betaproteobacteria</taxon>
        <taxon>Rhodocyclales</taxon>
        <taxon>Zoogloeaceae</taxon>
        <taxon>Pseudothauera</taxon>
    </lineage>
</organism>
<dbReference type="InterPro" id="IPR036097">
    <property type="entry name" value="HisK_dim/P_sf"/>
</dbReference>
<reference evidence="9 10" key="1">
    <citation type="submission" date="2018-03" db="EMBL/GenBank/DDBJ databases">
        <authorList>
            <person name="Keele B.F."/>
        </authorList>
    </citation>
    <scope>NUCLEOTIDE SEQUENCE [LARGE SCALE GENOMIC DNA]</scope>
    <source>
        <strain evidence="9 10">D20</strain>
    </source>
</reference>
<accession>A0A2T4IJA0</accession>
<evidence type="ECO:0000256" key="4">
    <source>
        <dbReference type="PROSITE-ProRule" id="PRU00169"/>
    </source>
</evidence>
<evidence type="ECO:0000259" key="7">
    <source>
        <dbReference type="PROSITE" id="PS50112"/>
    </source>
</evidence>
<dbReference type="CDD" id="cd00130">
    <property type="entry name" value="PAS"/>
    <property type="match status" value="1"/>
</dbReference>
<reference evidence="9 10" key="2">
    <citation type="submission" date="2018-04" db="EMBL/GenBank/DDBJ databases">
        <title>Thauera lacus sp. nov., isolated from an saline lake in Inner Mongolia, China.</title>
        <authorList>
            <person name="Liang Q.-Y."/>
        </authorList>
    </citation>
    <scope>NUCLEOTIDE SEQUENCE [LARGE SCALE GENOMIC DNA]</scope>
    <source>
        <strain evidence="9 10">D20</strain>
    </source>
</reference>
<dbReference type="Pfam" id="PF00512">
    <property type="entry name" value="HisKA"/>
    <property type="match status" value="1"/>
</dbReference>
<dbReference type="InterPro" id="IPR011006">
    <property type="entry name" value="CheY-like_superfamily"/>
</dbReference>
<dbReference type="InterPro" id="IPR036890">
    <property type="entry name" value="HATPase_C_sf"/>
</dbReference>
<dbReference type="InterPro" id="IPR000700">
    <property type="entry name" value="PAS-assoc_C"/>
</dbReference>
<dbReference type="PROSITE" id="PS50113">
    <property type="entry name" value="PAC"/>
    <property type="match status" value="1"/>
</dbReference>
<dbReference type="GO" id="GO:0000155">
    <property type="term" value="F:phosphorelay sensor kinase activity"/>
    <property type="evidence" value="ECO:0007669"/>
    <property type="project" value="InterPro"/>
</dbReference>
<protein>
    <recommendedName>
        <fullName evidence="2">histidine kinase</fullName>
        <ecNumber evidence="2">2.7.13.3</ecNumber>
    </recommendedName>
</protein>
<dbReference type="Proteomes" id="UP000241193">
    <property type="component" value="Unassembled WGS sequence"/>
</dbReference>
<evidence type="ECO:0000259" key="6">
    <source>
        <dbReference type="PROSITE" id="PS50110"/>
    </source>
</evidence>